<keyword evidence="1" id="KW-0677">Repeat</keyword>
<accession>A0AA39LIY6</accession>
<evidence type="ECO:0000256" key="3">
    <source>
        <dbReference type="SAM" id="Phobius"/>
    </source>
</evidence>
<feature type="region of interest" description="Disordered" evidence="2">
    <location>
        <begin position="62"/>
        <end position="100"/>
    </location>
</feature>
<feature type="domain" description="Nematode cuticle collagen N-terminal" evidence="4">
    <location>
        <begin position="5"/>
        <end position="57"/>
    </location>
</feature>
<dbReference type="AlphaFoldDB" id="A0AA39LIY6"/>
<organism evidence="5 6">
    <name type="scientific">Steinernema hermaphroditum</name>
    <dbReference type="NCBI Taxonomy" id="289476"/>
    <lineage>
        <taxon>Eukaryota</taxon>
        <taxon>Metazoa</taxon>
        <taxon>Ecdysozoa</taxon>
        <taxon>Nematoda</taxon>
        <taxon>Chromadorea</taxon>
        <taxon>Rhabditida</taxon>
        <taxon>Tylenchina</taxon>
        <taxon>Panagrolaimomorpha</taxon>
        <taxon>Strongyloidoidea</taxon>
        <taxon>Steinernematidae</taxon>
        <taxon>Steinernema</taxon>
    </lineage>
</organism>
<dbReference type="SMART" id="SM01088">
    <property type="entry name" value="Col_cuticle_N"/>
    <property type="match status" value="1"/>
</dbReference>
<keyword evidence="6" id="KW-1185">Reference proteome</keyword>
<evidence type="ECO:0000259" key="4">
    <source>
        <dbReference type="SMART" id="SM01088"/>
    </source>
</evidence>
<evidence type="ECO:0000256" key="2">
    <source>
        <dbReference type="SAM" id="MobiDB-lite"/>
    </source>
</evidence>
<dbReference type="EMBL" id="JAUCMV010000005">
    <property type="protein sequence ID" value="KAK0398855.1"/>
    <property type="molecule type" value="Genomic_DNA"/>
</dbReference>
<comment type="caution">
    <text evidence="5">The sequence shown here is derived from an EMBL/GenBank/DDBJ whole genome shotgun (WGS) entry which is preliminary data.</text>
</comment>
<evidence type="ECO:0000313" key="5">
    <source>
        <dbReference type="EMBL" id="KAK0398855.1"/>
    </source>
</evidence>
<dbReference type="Pfam" id="PF01484">
    <property type="entry name" value="Col_cuticle_N"/>
    <property type="match status" value="1"/>
</dbReference>
<dbReference type="PANTHER" id="PTHR24637">
    <property type="entry name" value="COLLAGEN"/>
    <property type="match status" value="1"/>
</dbReference>
<keyword evidence="3" id="KW-0812">Transmembrane</keyword>
<evidence type="ECO:0000313" key="6">
    <source>
        <dbReference type="Proteomes" id="UP001175271"/>
    </source>
</evidence>
<reference evidence="5" key="1">
    <citation type="submission" date="2023-06" db="EMBL/GenBank/DDBJ databases">
        <title>Genomic analysis of the entomopathogenic nematode Steinernema hermaphroditum.</title>
        <authorList>
            <person name="Schwarz E.M."/>
            <person name="Heppert J.K."/>
            <person name="Baniya A."/>
            <person name="Schwartz H.T."/>
            <person name="Tan C.-H."/>
            <person name="Antoshechkin I."/>
            <person name="Sternberg P.W."/>
            <person name="Goodrich-Blair H."/>
            <person name="Dillman A.R."/>
        </authorList>
    </citation>
    <scope>NUCLEOTIDE SEQUENCE</scope>
    <source>
        <strain evidence="5">PS9179</strain>
        <tissue evidence="5">Whole animal</tissue>
    </source>
</reference>
<proteinExistence type="predicted"/>
<dbReference type="InterPro" id="IPR002486">
    <property type="entry name" value="Col_cuticle_N"/>
</dbReference>
<feature type="region of interest" description="Disordered" evidence="2">
    <location>
        <begin position="119"/>
        <end position="170"/>
    </location>
</feature>
<dbReference type="Proteomes" id="UP001175271">
    <property type="component" value="Unassembled WGS sequence"/>
</dbReference>
<keyword evidence="3" id="KW-1133">Transmembrane helix</keyword>
<keyword evidence="3" id="KW-0472">Membrane</keyword>
<protein>
    <recommendedName>
        <fullName evidence="4">Nematode cuticle collagen N-terminal domain-containing protein</fullName>
    </recommendedName>
</protein>
<dbReference type="PANTHER" id="PTHR24637:SF421">
    <property type="entry name" value="CUTICLE COLLAGEN DPY-2"/>
    <property type="match status" value="1"/>
</dbReference>
<gene>
    <name evidence="5" type="ORF">QR680_002781</name>
</gene>
<name>A0AA39LIY6_9BILA</name>
<sequence length="186" mass="19404">MKVHTVTFIASSLSGIALLICMLAMSNIYSDVKSIWAQLDSEMDQFKTMTDDLWRDMIRLGSIRPQPPARQRRQNYEGDHSAAVHAGAPATGVGGGAPPGGPHPADTCNCKAGSDNKCPGRDGPAGPTGEKGQDGRKPIGRPGHRGQREVNAGAAPLTYPPQASKLSTPGNGLVLIGGEDARVVLG</sequence>
<evidence type="ECO:0000256" key="1">
    <source>
        <dbReference type="ARBA" id="ARBA00022737"/>
    </source>
</evidence>
<dbReference type="GO" id="GO:0042302">
    <property type="term" value="F:structural constituent of cuticle"/>
    <property type="evidence" value="ECO:0007669"/>
    <property type="project" value="InterPro"/>
</dbReference>
<feature type="transmembrane region" description="Helical" evidence="3">
    <location>
        <begin position="6"/>
        <end position="25"/>
    </location>
</feature>